<protein>
    <submittedName>
        <fullName evidence="2">Uncharacterized protein</fullName>
    </submittedName>
</protein>
<name>A0ABQ5JD58_9ASTR</name>
<proteinExistence type="predicted"/>
<reference evidence="2" key="2">
    <citation type="submission" date="2022-01" db="EMBL/GenBank/DDBJ databases">
        <authorList>
            <person name="Yamashiro T."/>
            <person name="Shiraishi A."/>
            <person name="Satake H."/>
            <person name="Nakayama K."/>
        </authorList>
    </citation>
    <scope>NUCLEOTIDE SEQUENCE</scope>
</reference>
<evidence type="ECO:0000313" key="2">
    <source>
        <dbReference type="EMBL" id="GJU10477.1"/>
    </source>
</evidence>
<organism evidence="2 3">
    <name type="scientific">Tanacetum coccineum</name>
    <dbReference type="NCBI Taxonomy" id="301880"/>
    <lineage>
        <taxon>Eukaryota</taxon>
        <taxon>Viridiplantae</taxon>
        <taxon>Streptophyta</taxon>
        <taxon>Embryophyta</taxon>
        <taxon>Tracheophyta</taxon>
        <taxon>Spermatophyta</taxon>
        <taxon>Magnoliopsida</taxon>
        <taxon>eudicotyledons</taxon>
        <taxon>Gunneridae</taxon>
        <taxon>Pentapetalae</taxon>
        <taxon>asterids</taxon>
        <taxon>campanulids</taxon>
        <taxon>Asterales</taxon>
        <taxon>Asteraceae</taxon>
        <taxon>Asteroideae</taxon>
        <taxon>Anthemideae</taxon>
        <taxon>Anthemidinae</taxon>
        <taxon>Tanacetum</taxon>
    </lineage>
</organism>
<feature type="region of interest" description="Disordered" evidence="1">
    <location>
        <begin position="81"/>
        <end position="126"/>
    </location>
</feature>
<feature type="compositionally biased region" description="Polar residues" evidence="1">
    <location>
        <begin position="81"/>
        <end position="92"/>
    </location>
</feature>
<accession>A0ABQ5JD58</accession>
<sequence length="158" mass="18052">MPSISWQLFKKIVHPMIGSDDIHNGDHIFYDTLTLKEMFTSRDGESMESYYSWFYKLMNKLTRNNLQVTTIASENGSISSTIQPEWSIPSSSTRHKGKEIAKPVTPQFELVSDEDSDPEQAQRDKEMQKNLALLASIQEVYKPTNIPSKTSSNSMEQD</sequence>
<evidence type="ECO:0000256" key="1">
    <source>
        <dbReference type="SAM" id="MobiDB-lite"/>
    </source>
</evidence>
<comment type="caution">
    <text evidence="2">The sequence shown here is derived from an EMBL/GenBank/DDBJ whole genome shotgun (WGS) entry which is preliminary data.</text>
</comment>
<reference evidence="2" key="1">
    <citation type="journal article" date="2022" name="Int. J. Mol. Sci.">
        <title>Draft Genome of Tanacetum Coccineum: Genomic Comparison of Closely Related Tanacetum-Family Plants.</title>
        <authorList>
            <person name="Yamashiro T."/>
            <person name="Shiraishi A."/>
            <person name="Nakayama K."/>
            <person name="Satake H."/>
        </authorList>
    </citation>
    <scope>NUCLEOTIDE SEQUENCE</scope>
</reference>
<gene>
    <name evidence="2" type="ORF">Tco_1132873</name>
</gene>
<dbReference type="EMBL" id="BQNB010021829">
    <property type="protein sequence ID" value="GJU10477.1"/>
    <property type="molecule type" value="Genomic_DNA"/>
</dbReference>
<dbReference type="Proteomes" id="UP001151760">
    <property type="component" value="Unassembled WGS sequence"/>
</dbReference>
<keyword evidence="3" id="KW-1185">Reference proteome</keyword>
<evidence type="ECO:0000313" key="3">
    <source>
        <dbReference type="Proteomes" id="UP001151760"/>
    </source>
</evidence>